<evidence type="ECO:0000313" key="2">
    <source>
        <dbReference type="EMBL" id="NHM05585.1"/>
    </source>
</evidence>
<organism evidence="2 3">
    <name type="scientific">Flavobacterium celericrescens</name>
    <dbReference type="NCBI Taxonomy" id="2709780"/>
    <lineage>
        <taxon>Bacteria</taxon>
        <taxon>Pseudomonadati</taxon>
        <taxon>Bacteroidota</taxon>
        <taxon>Flavobacteriia</taxon>
        <taxon>Flavobacteriales</taxon>
        <taxon>Flavobacteriaceae</taxon>
        <taxon>Flavobacterium</taxon>
    </lineage>
</organism>
<evidence type="ECO:0000313" key="3">
    <source>
        <dbReference type="Proteomes" id="UP000761423"/>
    </source>
</evidence>
<reference evidence="2 3" key="1">
    <citation type="submission" date="2020-02" db="EMBL/GenBank/DDBJ databases">
        <authorList>
            <person name="Chen W.-M."/>
        </authorList>
    </citation>
    <scope>NUCLEOTIDE SEQUENCE [LARGE SCALE GENOMIC DNA]</scope>
    <source>
        <strain evidence="2 3">TWA-26</strain>
    </source>
</reference>
<evidence type="ECO:0000256" key="1">
    <source>
        <dbReference type="SAM" id="MobiDB-lite"/>
    </source>
</evidence>
<feature type="non-terminal residue" evidence="2">
    <location>
        <position position="84"/>
    </location>
</feature>
<dbReference type="Gene3D" id="4.10.1080.10">
    <property type="entry name" value="TSP type-3 repeat"/>
    <property type="match status" value="1"/>
</dbReference>
<dbReference type="InterPro" id="IPR028974">
    <property type="entry name" value="TSP_type-3_rpt"/>
</dbReference>
<keyword evidence="3" id="KW-1185">Reference proteome</keyword>
<feature type="compositionally biased region" description="Acidic residues" evidence="1">
    <location>
        <begin position="74"/>
        <end position="84"/>
    </location>
</feature>
<feature type="region of interest" description="Disordered" evidence="1">
    <location>
        <begin position="27"/>
        <end position="84"/>
    </location>
</feature>
<feature type="non-terminal residue" evidence="2">
    <location>
        <position position="1"/>
    </location>
</feature>
<sequence>NDTNPDICGDSDGDGCDDCSVGTDNFGPLSDSLPLNDGTDTDADGLCDAGDPDDDNDGILDATDPNDTNPDICGDSDGDGCDDC</sequence>
<dbReference type="Proteomes" id="UP000761423">
    <property type="component" value="Unassembled WGS sequence"/>
</dbReference>
<feature type="compositionally biased region" description="Acidic residues" evidence="1">
    <location>
        <begin position="39"/>
        <end position="58"/>
    </location>
</feature>
<name>A0ABX0IH69_9FLAO</name>
<evidence type="ECO:0008006" key="4">
    <source>
        <dbReference type="Google" id="ProtNLM"/>
    </source>
</evidence>
<accession>A0ABX0IH69</accession>
<gene>
    <name evidence="2" type="ORF">G4L40_12850</name>
</gene>
<protein>
    <recommendedName>
        <fullName evidence="4">Thrombospondin</fullName>
    </recommendedName>
</protein>
<dbReference type="EMBL" id="JAAJBV010000028">
    <property type="protein sequence ID" value="NHM05585.1"/>
    <property type="molecule type" value="Genomic_DNA"/>
</dbReference>
<proteinExistence type="predicted"/>
<comment type="caution">
    <text evidence="2">The sequence shown here is derived from an EMBL/GenBank/DDBJ whole genome shotgun (WGS) entry which is preliminary data.</text>
</comment>